<dbReference type="Gene3D" id="3.40.50.300">
    <property type="entry name" value="P-loop containing nucleotide triphosphate hydrolases"/>
    <property type="match status" value="1"/>
</dbReference>
<feature type="coiled-coil region" evidence="2">
    <location>
        <begin position="334"/>
        <end position="361"/>
    </location>
</feature>
<feature type="domain" description="Helitron helicase-like" evidence="5">
    <location>
        <begin position="965"/>
        <end position="1152"/>
    </location>
</feature>
<dbReference type="PANTHER" id="PTHR10492:SF57">
    <property type="entry name" value="ATP-DEPENDENT DNA HELICASE"/>
    <property type="match status" value="1"/>
</dbReference>
<reference evidence="7" key="1">
    <citation type="submission" date="2016-11" db="UniProtKB">
        <authorList>
            <consortium name="WormBaseParasite"/>
        </authorList>
    </citation>
    <scope>IDENTIFICATION</scope>
</reference>
<proteinExistence type="inferred from homology"/>
<dbReference type="GO" id="GO:0000723">
    <property type="term" value="P:telomere maintenance"/>
    <property type="evidence" value="ECO:0007669"/>
    <property type="project" value="InterPro"/>
</dbReference>
<keyword evidence="1" id="KW-0378">Hydrolase</keyword>
<feature type="compositionally biased region" description="Acidic residues" evidence="3">
    <location>
        <begin position="888"/>
        <end position="902"/>
    </location>
</feature>
<dbReference type="EC" id="5.6.2.3" evidence="1"/>
<evidence type="ECO:0000259" key="4">
    <source>
        <dbReference type="Pfam" id="PF05970"/>
    </source>
</evidence>
<keyword evidence="6" id="KW-1185">Reference proteome</keyword>
<feature type="domain" description="DNA helicase Pif1-like DEAD-box helicase" evidence="4">
    <location>
        <begin position="1774"/>
        <end position="1847"/>
    </location>
</feature>
<evidence type="ECO:0000313" key="6">
    <source>
        <dbReference type="Proteomes" id="UP000095282"/>
    </source>
</evidence>
<accession>A0A1I7T216</accession>
<feature type="region of interest" description="Disordered" evidence="3">
    <location>
        <begin position="781"/>
        <end position="800"/>
    </location>
</feature>
<keyword evidence="1" id="KW-0347">Helicase</keyword>
<dbReference type="CDD" id="cd18809">
    <property type="entry name" value="SF1_C_RecD"/>
    <property type="match status" value="1"/>
</dbReference>
<evidence type="ECO:0000259" key="5">
    <source>
        <dbReference type="Pfam" id="PF14214"/>
    </source>
</evidence>
<feature type="domain" description="DNA helicase Pif1-like DEAD-box helicase" evidence="4">
    <location>
        <begin position="1672"/>
        <end position="1768"/>
    </location>
</feature>
<organism evidence="6 7">
    <name type="scientific">Caenorhabditis tropicalis</name>
    <dbReference type="NCBI Taxonomy" id="1561998"/>
    <lineage>
        <taxon>Eukaryota</taxon>
        <taxon>Metazoa</taxon>
        <taxon>Ecdysozoa</taxon>
        <taxon>Nematoda</taxon>
        <taxon>Chromadorea</taxon>
        <taxon>Rhabditida</taxon>
        <taxon>Rhabditina</taxon>
        <taxon>Rhabditomorpha</taxon>
        <taxon>Rhabditoidea</taxon>
        <taxon>Rhabditidae</taxon>
        <taxon>Peloderinae</taxon>
        <taxon>Caenorhabditis</taxon>
    </lineage>
</organism>
<keyword evidence="2" id="KW-0175">Coiled coil</keyword>
<dbReference type="GO" id="GO:0006310">
    <property type="term" value="P:DNA recombination"/>
    <property type="evidence" value="ECO:0007669"/>
    <property type="project" value="UniProtKB-KW"/>
</dbReference>
<protein>
    <recommendedName>
        <fullName evidence="1">ATP-dependent DNA helicase</fullName>
        <ecNumber evidence="1">5.6.2.3</ecNumber>
    </recommendedName>
</protein>
<dbReference type="InterPro" id="IPR027417">
    <property type="entry name" value="P-loop_NTPase"/>
</dbReference>
<name>A0A1I7T216_9PELO</name>
<dbReference type="PANTHER" id="PTHR10492">
    <property type="match status" value="1"/>
</dbReference>
<dbReference type="GO" id="GO:0006281">
    <property type="term" value="P:DNA repair"/>
    <property type="evidence" value="ECO:0007669"/>
    <property type="project" value="UniProtKB-KW"/>
</dbReference>
<dbReference type="Pfam" id="PF14214">
    <property type="entry name" value="Helitron_like_N"/>
    <property type="match status" value="1"/>
</dbReference>
<keyword evidence="1" id="KW-0067">ATP-binding</keyword>
<dbReference type="InterPro" id="IPR010285">
    <property type="entry name" value="DNA_helicase_pif1-like_DEAD"/>
</dbReference>
<evidence type="ECO:0000256" key="1">
    <source>
        <dbReference type="RuleBase" id="RU363044"/>
    </source>
</evidence>
<dbReference type="Proteomes" id="UP000095282">
    <property type="component" value="Unplaced"/>
</dbReference>
<keyword evidence="1" id="KW-0233">DNA recombination</keyword>
<sequence length="2088" mass="238550">MNGFRSIGFPILGKVLGKNRIRLAIIGLRLFESKKKVESDAVQKIHSIMCEKTGVPLSQFKLYNESSGNGRLHSNNFEMTGIELKEFSSTHFINFLLPMDNVCGSNAALRNLWIISSYIMFHGNETDKSRQIEFSEDSEEYAQRKRLFHQLKHLHKEVLNRWNKIRKYAHIKCKCFKLRKYHEQLYFFMTPLSHHDPIFEQFLLSGKTLMVTKSSIINLEHLIYEFVPTMMSSDGKSHKILVVDEVAINFIRKEADFIEWFENRESYLQDQSSRYSNLKSSLNVQDDSCKTGIESPLEMFEDILDFEKDLEESFFESNFQEKLDLEEARVRASNAVEEDDIRKTEEEVKECQKKVASKRFNHHLENELKLEVAVRNRVYRQSSCLPDLWVQGNEQLCTTDQYVAAFMECRGLLEKSVTDPNDAPDSSNKDHSSTLDVLFASYPPTVFLESRNDPCPFCGALAFPSERLRSCCKNGAIYVDPIKRLPSTIENIFQNKFRKLLIATNAAFSMASISYTRQTQKAHGVNSMKIKGVVSFHPSALHPNDPQRPRYANFIVLGTDNESIASERFGLLKCKNKSLKRTFEEVQQYLDENNSLYSCYKSMLEMEEEYLKESDEPDASTDSLKFRIVSPNELDEKDAKALAHHKGVYAKPSRMGSGYITVAYTFNSESSVPIPRGLTIHPRNPSTTPQMPLSIFSDMCDLMCYPLFHPEGTGGWALHKFPRWTAKGPRPTYEMRREEHIRNLKKKGENPDDYYVISDKGDVAMDQDESENVQVDMEALDDVSSKQVQDSDDEEDHDPMNLDDEEIFQHGHLEDLQEVPNSDDIGQMPNIRMVERGGEVYPVVDKIRKTVEIPLVSGNPFGDSSDDDDEDLRTTRTHEIKTYNDIVNEQDGENDEEVDEEIVDKVLSRSPSPLDPSEDGTPQMEDENVCFGDEYEAEPLAMGRNNDGVKVANVGQRQYVSMAEYCNFVLQDRQEVPCRYQGSAGPLGQLATIDWACRIREARMAALTAHRAEFARSATRNRVFEFKDRMVRKKLNGQKKLGLLVTLPATTPGTAKYQRELVMNAVTVSNKLGSPDLFLTFTGNPGWQEIKEECHRLKCQWADIPEFVNKVFKTKFEMFLDDVIGMKKNHHITRDGFVEFQQRGMPHVHLLLALECPITNSNDVNRIITAEVPDLPTNPSDPDFNDKMRYYEHVKGLMTHFPCKDDVSAYWNEGKKSHWTRCSKGFPHDKTPDTVMCDNHYPKYKRSSNNVFQLVRNGNFVTAGSEYIVSHNPFLLMKYGCHINVEVVSSIKTMKYMFKYIFKGADRVLLEASENLNKTNVSPDSMTLRGNVFAPANLNPAKLHQRKKEAEKMMKDAGIDVGKDEYVALNESSYMMDMSAMTACEAVWIISGFPMHGSSHIVHRGYIHEEGNDIFYIKRGVSEAQAEEMLSRKSEGMMEAWFEANQHPVLLPGSSGLTTNDLTLIDMFSFFRFDMKRQKFVLRKKNYSDRIIGRIQSSQPRYLQLMATRLLAQTVTGPKSWEELRTVNGVVYKTCLEAARAKRLMNGEDEWDAAITEVAKSETPVECRRFFASILLHSAPANPSDLWMRHWTELVDNKPSWNEQQKKAHALRHIRFLLANHGMKLRDYELDDHFDADDLPEIDPRNDLDNPEASIGNPSDHEKTASEMYSRLNEAQRTVVDRALDLDAKRGEERMMFIDGPGGTGKTFVYTSVYHKLRSLGRNVICVAHTGQAASLLPRGCTSHRIFSIPLEVNDNMTCNIAPFTDEGDSLAAENTLAFGGVLVMMGGDWRQILPIVEGIQGSGVVEYTLKNSDLWSRIEKFYLIQNQRAIDDPDYAKMTLAIGNGSNFINTNRQHVLLPEDSVERGDEKKLFDWVFPNVNDISSTKSAAILTMDNKTSLRINEMVLDKLEGKFRGSGSICSRDTVWNATSQTQTESWSTVCSSTESIRATWTVQWHSADVREVIYFSINHPTTTSPKQVFLHRVKMTPSGTKTNPAEFTRLQYPIRLAYASTVNKSQGMTLSRCGLVLHSNVFSHGQLYVAMSRVRRADDFRLWHYRRHINDDFHVMGGILVRNVVFKDVLRDDSTR</sequence>
<feature type="compositionally biased region" description="Acidic residues" evidence="3">
    <location>
        <begin position="790"/>
        <end position="800"/>
    </location>
</feature>
<dbReference type="SUPFAM" id="SSF52540">
    <property type="entry name" value="P-loop containing nucleoside triphosphate hydrolases"/>
    <property type="match status" value="2"/>
</dbReference>
<comment type="cofactor">
    <cofactor evidence="1">
        <name>Mg(2+)</name>
        <dbReference type="ChEBI" id="CHEBI:18420"/>
    </cofactor>
</comment>
<evidence type="ECO:0000256" key="3">
    <source>
        <dbReference type="SAM" id="MobiDB-lite"/>
    </source>
</evidence>
<evidence type="ECO:0000313" key="7">
    <source>
        <dbReference type="WBParaSite" id="Csp11.Scaffold472.g1665.t1"/>
    </source>
</evidence>
<feature type="region of interest" description="Disordered" evidence="3">
    <location>
        <begin position="1639"/>
        <end position="1664"/>
    </location>
</feature>
<keyword evidence="1" id="KW-0234">DNA repair</keyword>
<keyword evidence="1" id="KW-0547">Nucleotide-binding</keyword>
<comment type="similarity">
    <text evidence="1">Belongs to the helicase family.</text>
</comment>
<dbReference type="Pfam" id="PF05970">
    <property type="entry name" value="PIF1"/>
    <property type="match status" value="2"/>
</dbReference>
<evidence type="ECO:0000256" key="2">
    <source>
        <dbReference type="SAM" id="Coils"/>
    </source>
</evidence>
<dbReference type="STRING" id="1561998.A0A1I7T216"/>
<dbReference type="InterPro" id="IPR025476">
    <property type="entry name" value="Helitron_helicase-like"/>
</dbReference>
<dbReference type="GO" id="GO:0043139">
    <property type="term" value="F:5'-3' DNA helicase activity"/>
    <property type="evidence" value="ECO:0007669"/>
    <property type="project" value="UniProtKB-EC"/>
</dbReference>
<dbReference type="WBParaSite" id="Csp11.Scaffold472.g1665.t1">
    <property type="protein sequence ID" value="Csp11.Scaffold472.g1665.t1"/>
    <property type="gene ID" value="Csp11.Scaffold472.g1665"/>
</dbReference>
<comment type="catalytic activity">
    <reaction evidence="1">
        <text>ATP + H2O = ADP + phosphate + H(+)</text>
        <dbReference type="Rhea" id="RHEA:13065"/>
        <dbReference type="ChEBI" id="CHEBI:15377"/>
        <dbReference type="ChEBI" id="CHEBI:15378"/>
        <dbReference type="ChEBI" id="CHEBI:30616"/>
        <dbReference type="ChEBI" id="CHEBI:43474"/>
        <dbReference type="ChEBI" id="CHEBI:456216"/>
        <dbReference type="EC" id="5.6.2.3"/>
    </reaction>
</comment>
<keyword evidence="1" id="KW-0227">DNA damage</keyword>
<dbReference type="eggNOG" id="KOG0987">
    <property type="taxonomic scope" value="Eukaryota"/>
</dbReference>
<dbReference type="GO" id="GO:0005524">
    <property type="term" value="F:ATP binding"/>
    <property type="evidence" value="ECO:0007669"/>
    <property type="project" value="UniProtKB-KW"/>
</dbReference>
<feature type="region of interest" description="Disordered" evidence="3">
    <location>
        <begin position="887"/>
        <end position="925"/>
    </location>
</feature>
<dbReference type="GO" id="GO:0016887">
    <property type="term" value="F:ATP hydrolysis activity"/>
    <property type="evidence" value="ECO:0007669"/>
    <property type="project" value="RHEA"/>
</dbReference>